<comment type="caution">
    <text evidence="10">The sequence shown here is derived from an EMBL/GenBank/DDBJ whole genome shotgun (WGS) entry which is preliminary data.</text>
</comment>
<dbReference type="SUPFAM" id="SSF103473">
    <property type="entry name" value="MFS general substrate transporter"/>
    <property type="match status" value="1"/>
</dbReference>
<keyword evidence="5 8" id="KW-0812">Transmembrane</keyword>
<evidence type="ECO:0000256" key="4">
    <source>
        <dbReference type="ARBA" id="ARBA00022519"/>
    </source>
</evidence>
<dbReference type="GO" id="GO:0015528">
    <property type="term" value="F:lactose:proton symporter activity"/>
    <property type="evidence" value="ECO:0007669"/>
    <property type="project" value="TreeGrafter"/>
</dbReference>
<comment type="subcellular location">
    <subcellularLocation>
        <location evidence="1">Cell inner membrane</location>
        <topology evidence="1">Multi-pass membrane protein</topology>
    </subcellularLocation>
</comment>
<dbReference type="GO" id="GO:0030395">
    <property type="term" value="F:lactose binding"/>
    <property type="evidence" value="ECO:0007669"/>
    <property type="project" value="TreeGrafter"/>
</dbReference>
<feature type="transmembrane region" description="Helical" evidence="8">
    <location>
        <begin position="283"/>
        <end position="307"/>
    </location>
</feature>
<name>A0A5M6IYP3_9PROT</name>
<protein>
    <submittedName>
        <fullName evidence="10">MFS transporter</fullName>
    </submittedName>
</protein>
<dbReference type="Proteomes" id="UP000325255">
    <property type="component" value="Unassembled WGS sequence"/>
</dbReference>
<feature type="domain" description="Major facilitator superfamily associated" evidence="9">
    <location>
        <begin position="12"/>
        <end position="375"/>
    </location>
</feature>
<dbReference type="Gene3D" id="1.20.1250.20">
    <property type="entry name" value="MFS general substrate transporter like domains"/>
    <property type="match status" value="2"/>
</dbReference>
<evidence type="ECO:0000256" key="1">
    <source>
        <dbReference type="ARBA" id="ARBA00004429"/>
    </source>
</evidence>
<dbReference type="RefSeq" id="WP_150039963.1">
    <property type="nucleotide sequence ID" value="NZ_OW485601.1"/>
</dbReference>
<keyword evidence="11" id="KW-1185">Reference proteome</keyword>
<keyword evidence="4" id="KW-0997">Cell inner membrane</keyword>
<dbReference type="InterPro" id="IPR036259">
    <property type="entry name" value="MFS_trans_sf"/>
</dbReference>
<dbReference type="PIRSF" id="PIRSF004925">
    <property type="entry name" value="HcaT"/>
    <property type="match status" value="1"/>
</dbReference>
<dbReference type="PANTHER" id="PTHR23522">
    <property type="entry name" value="BLL5896 PROTEIN"/>
    <property type="match status" value="1"/>
</dbReference>
<dbReference type="InterPro" id="IPR024989">
    <property type="entry name" value="MFS_assoc_dom"/>
</dbReference>
<dbReference type="PANTHER" id="PTHR23522:SF10">
    <property type="entry name" value="3-PHENYLPROPIONIC ACID TRANSPORTER-RELATED"/>
    <property type="match status" value="1"/>
</dbReference>
<evidence type="ECO:0000256" key="6">
    <source>
        <dbReference type="ARBA" id="ARBA00022989"/>
    </source>
</evidence>
<evidence type="ECO:0000256" key="7">
    <source>
        <dbReference type="ARBA" id="ARBA00023136"/>
    </source>
</evidence>
<proteinExistence type="predicted"/>
<evidence type="ECO:0000256" key="8">
    <source>
        <dbReference type="SAM" id="Phobius"/>
    </source>
</evidence>
<keyword evidence="7 8" id="KW-0472">Membrane</keyword>
<feature type="transmembrane region" description="Helical" evidence="8">
    <location>
        <begin position="167"/>
        <end position="186"/>
    </location>
</feature>
<dbReference type="NCBIfam" id="NF037955">
    <property type="entry name" value="mfs"/>
    <property type="match status" value="1"/>
</dbReference>
<evidence type="ECO:0000313" key="10">
    <source>
        <dbReference type="EMBL" id="KAA5613059.1"/>
    </source>
</evidence>
<dbReference type="EMBL" id="VWPK01000008">
    <property type="protein sequence ID" value="KAA5613059.1"/>
    <property type="molecule type" value="Genomic_DNA"/>
</dbReference>
<evidence type="ECO:0000259" key="9">
    <source>
        <dbReference type="Pfam" id="PF12832"/>
    </source>
</evidence>
<accession>A0A5M6IYP3</accession>
<keyword evidence="2" id="KW-0813">Transport</keyword>
<evidence type="ECO:0000313" key="11">
    <source>
        <dbReference type="Proteomes" id="UP000325255"/>
    </source>
</evidence>
<sequence length="396" mass="40384">MAIHPALPRFLLLYAVLYAAYGVQSPFVPPLLIEKGLHPAEVGLVLAAANATRLLVGPLAGRIADLLAAPKAMLVGFLAAAALVALGYHPAQGLPLLLAVGMLHAAVLAPIGPLSDTLALGSAEDAAHAGRPRRRFDYGWVRGAGSAAFILGATGSGQLVGQVGIGVVVWLNACLLAVATGLAAWVPQSRRVAAVPAAGPQPEHRTGPGALLRTPRFRRMLIVAALVQGSHALHDGFAMIRWRAAGMEPGTAGLLWSESVAAEVLVFLLVGRPLLARLGPGGASALTALAGLLRWGVMAGTAAVPAMALVQPLHGLTFALQHLASLRVIADIVPPHLVATALTLYATLAVGLATTLLTLASGPLYAAVGAQGFWLMALLCAAALPFTRGLGGPPGR</sequence>
<gene>
    <name evidence="10" type="ORF">F1189_06790</name>
</gene>
<feature type="transmembrane region" description="Helical" evidence="8">
    <location>
        <begin position="337"/>
        <end position="358"/>
    </location>
</feature>
<feature type="transmembrane region" description="Helical" evidence="8">
    <location>
        <begin position="94"/>
        <end position="119"/>
    </location>
</feature>
<dbReference type="InterPro" id="IPR026032">
    <property type="entry name" value="HcaT-like"/>
</dbReference>
<reference evidence="10 11" key="1">
    <citation type="submission" date="2019-09" db="EMBL/GenBank/DDBJ databases">
        <title>Genome sequence of Rhodovastum atsumiense, a diverse member of the Acetobacteraceae family of non-sulfur purple photosynthetic bacteria.</title>
        <authorList>
            <person name="Meyer T."/>
            <person name="Kyndt J."/>
        </authorList>
    </citation>
    <scope>NUCLEOTIDE SEQUENCE [LARGE SCALE GENOMIC DNA]</scope>
    <source>
        <strain evidence="10 11">DSM 21279</strain>
    </source>
</reference>
<dbReference type="OrthoDB" id="9150135at2"/>
<keyword evidence="3" id="KW-1003">Cell membrane</keyword>
<dbReference type="GO" id="GO:0005886">
    <property type="term" value="C:plasma membrane"/>
    <property type="evidence" value="ECO:0007669"/>
    <property type="project" value="UniProtKB-SubCell"/>
</dbReference>
<dbReference type="Pfam" id="PF12832">
    <property type="entry name" value="MFS_1_like"/>
    <property type="match status" value="1"/>
</dbReference>
<dbReference type="AlphaFoldDB" id="A0A5M6IYP3"/>
<evidence type="ECO:0000256" key="2">
    <source>
        <dbReference type="ARBA" id="ARBA00022448"/>
    </source>
</evidence>
<keyword evidence="6 8" id="KW-1133">Transmembrane helix</keyword>
<evidence type="ECO:0000256" key="3">
    <source>
        <dbReference type="ARBA" id="ARBA00022475"/>
    </source>
</evidence>
<organism evidence="10 11">
    <name type="scientific">Rhodovastum atsumiense</name>
    <dbReference type="NCBI Taxonomy" id="504468"/>
    <lineage>
        <taxon>Bacteria</taxon>
        <taxon>Pseudomonadati</taxon>
        <taxon>Pseudomonadota</taxon>
        <taxon>Alphaproteobacteria</taxon>
        <taxon>Acetobacterales</taxon>
        <taxon>Acetobacteraceae</taxon>
        <taxon>Rhodovastum</taxon>
    </lineage>
</organism>
<evidence type="ECO:0000256" key="5">
    <source>
        <dbReference type="ARBA" id="ARBA00022692"/>
    </source>
</evidence>
<feature type="transmembrane region" description="Helical" evidence="8">
    <location>
        <begin position="364"/>
        <end position="386"/>
    </location>
</feature>
<feature type="transmembrane region" description="Helical" evidence="8">
    <location>
        <begin position="68"/>
        <end position="88"/>
    </location>
</feature>